<evidence type="ECO:0000256" key="1">
    <source>
        <dbReference type="SAM" id="Phobius"/>
    </source>
</evidence>
<keyword evidence="1" id="KW-1133">Transmembrane helix</keyword>
<gene>
    <name evidence="2" type="ORF">DLJ74_10245</name>
</gene>
<evidence type="ECO:0000313" key="2">
    <source>
        <dbReference type="EMBL" id="PWU68792.1"/>
    </source>
</evidence>
<dbReference type="Proteomes" id="UP000245624">
    <property type="component" value="Unassembled WGS sequence"/>
</dbReference>
<dbReference type="RefSeq" id="WP_109984383.1">
    <property type="nucleotide sequence ID" value="NZ_QGTD01000008.1"/>
</dbReference>
<dbReference type="EMBL" id="QGTD01000008">
    <property type="protein sequence ID" value="PWU68792.1"/>
    <property type="molecule type" value="Genomic_DNA"/>
</dbReference>
<name>A0A317KZ29_9BACI</name>
<proteinExistence type="predicted"/>
<organism evidence="2 3">
    <name type="scientific">Gracilibacillus dipsosauri</name>
    <dbReference type="NCBI Taxonomy" id="178340"/>
    <lineage>
        <taxon>Bacteria</taxon>
        <taxon>Bacillati</taxon>
        <taxon>Bacillota</taxon>
        <taxon>Bacilli</taxon>
        <taxon>Bacillales</taxon>
        <taxon>Bacillaceae</taxon>
        <taxon>Gracilibacillus</taxon>
    </lineage>
</organism>
<protein>
    <submittedName>
        <fullName evidence="2">Uncharacterized protein</fullName>
    </submittedName>
</protein>
<reference evidence="2 3" key="1">
    <citation type="submission" date="2018-05" db="EMBL/GenBank/DDBJ databases">
        <title>Genomic analysis of Gracilibacillus dipsosauri DD1 reveals novel features of a salt-tolerant amylase.</title>
        <authorList>
            <person name="Deutch C.E."/>
            <person name="Yang S."/>
        </authorList>
    </citation>
    <scope>NUCLEOTIDE SEQUENCE [LARGE SCALE GENOMIC DNA]</scope>
    <source>
        <strain evidence="2 3">DD1</strain>
    </source>
</reference>
<comment type="caution">
    <text evidence="2">The sequence shown here is derived from an EMBL/GenBank/DDBJ whole genome shotgun (WGS) entry which is preliminary data.</text>
</comment>
<accession>A0A317KZ29</accession>
<feature type="transmembrane region" description="Helical" evidence="1">
    <location>
        <begin position="93"/>
        <end position="111"/>
    </location>
</feature>
<evidence type="ECO:0000313" key="3">
    <source>
        <dbReference type="Proteomes" id="UP000245624"/>
    </source>
</evidence>
<keyword evidence="1" id="KW-0472">Membrane</keyword>
<keyword evidence="1" id="KW-0812">Transmembrane</keyword>
<feature type="transmembrane region" description="Helical" evidence="1">
    <location>
        <begin position="69"/>
        <end position="87"/>
    </location>
</feature>
<sequence>MNSEDIRDILLNSSEKDIVTNFQTIFGLKNGSSNSIIHLNEIRKLSLSTITLGIARMEKIEQELDYSKYMPFLIALLAIYIGIFNSIEFEINLLMPLINLIGFGIFFLLFIKSIKKGVDRRASAIYLKSILQQVKEEKVRGMKIK</sequence>
<dbReference type="AlphaFoldDB" id="A0A317KZ29"/>
<keyword evidence="3" id="KW-1185">Reference proteome</keyword>